<feature type="transmembrane region" description="Helical" evidence="1">
    <location>
        <begin position="148"/>
        <end position="178"/>
    </location>
</feature>
<gene>
    <name evidence="2" type="ORF">GSLYS_00012761001</name>
</gene>
<comment type="caution">
    <text evidence="2">The sequence shown here is derived from an EMBL/GenBank/DDBJ whole genome shotgun (WGS) entry which is preliminary data.</text>
</comment>
<reference evidence="2 3" key="1">
    <citation type="submission" date="2024-04" db="EMBL/GenBank/DDBJ databases">
        <authorList>
            <consortium name="Genoscope - CEA"/>
            <person name="William W."/>
        </authorList>
    </citation>
    <scope>NUCLEOTIDE SEQUENCE [LARGE SCALE GENOMIC DNA]</scope>
</reference>
<feature type="transmembrane region" description="Helical" evidence="1">
    <location>
        <begin position="110"/>
        <end position="128"/>
    </location>
</feature>
<keyword evidence="3" id="KW-1185">Reference proteome</keyword>
<feature type="transmembrane region" description="Helical" evidence="1">
    <location>
        <begin position="6"/>
        <end position="27"/>
    </location>
</feature>
<dbReference type="Proteomes" id="UP001497497">
    <property type="component" value="Unassembled WGS sequence"/>
</dbReference>
<keyword evidence="1" id="KW-0472">Membrane</keyword>
<keyword evidence="1" id="KW-1133">Transmembrane helix</keyword>
<name>A0AAV2HXL9_LYMST</name>
<organism evidence="2 3">
    <name type="scientific">Lymnaea stagnalis</name>
    <name type="common">Great pond snail</name>
    <name type="synonym">Helix stagnalis</name>
    <dbReference type="NCBI Taxonomy" id="6523"/>
    <lineage>
        <taxon>Eukaryota</taxon>
        <taxon>Metazoa</taxon>
        <taxon>Spiralia</taxon>
        <taxon>Lophotrochozoa</taxon>
        <taxon>Mollusca</taxon>
        <taxon>Gastropoda</taxon>
        <taxon>Heterobranchia</taxon>
        <taxon>Euthyneura</taxon>
        <taxon>Panpulmonata</taxon>
        <taxon>Hygrophila</taxon>
        <taxon>Lymnaeoidea</taxon>
        <taxon>Lymnaeidae</taxon>
        <taxon>Lymnaea</taxon>
    </lineage>
</organism>
<evidence type="ECO:0000313" key="3">
    <source>
        <dbReference type="Proteomes" id="UP001497497"/>
    </source>
</evidence>
<accession>A0AAV2HXL9</accession>
<keyword evidence="1" id="KW-0812">Transmembrane</keyword>
<dbReference type="EMBL" id="CAXITT010000319">
    <property type="protein sequence ID" value="CAL1538940.1"/>
    <property type="molecule type" value="Genomic_DNA"/>
</dbReference>
<sequence length="181" mass="20071">MVVVVYAVTARVMLVVLSLVECLKLLWTSPRLESMMWLFGHLLWTSPRLESMMWLFGHLLWTSPRLERSSVAVLASSARTLYMVEDTSSFGEFDVASSLTSGVKFTTTSFVFSAVVTGVVKSVAFAVVTKCSMVFETTLFTVVHLPGFSLLFSVVLSSSFGFLLCLAFGLFLVFDLLFKCL</sequence>
<evidence type="ECO:0000256" key="1">
    <source>
        <dbReference type="SAM" id="Phobius"/>
    </source>
</evidence>
<proteinExistence type="predicted"/>
<evidence type="ECO:0000313" key="2">
    <source>
        <dbReference type="EMBL" id="CAL1538940.1"/>
    </source>
</evidence>
<dbReference type="AlphaFoldDB" id="A0AAV2HXL9"/>
<protein>
    <submittedName>
        <fullName evidence="2">Uncharacterized protein</fullName>
    </submittedName>
</protein>